<dbReference type="PANTHER" id="PTHR31468">
    <property type="entry name" value="1,3-BETA-GLUCANOSYLTRANSFERASE GAS1"/>
    <property type="match status" value="1"/>
</dbReference>
<dbReference type="Gene3D" id="3.20.20.80">
    <property type="entry name" value="Glycosidases"/>
    <property type="match status" value="1"/>
</dbReference>
<feature type="compositionally biased region" description="Low complexity" evidence="11">
    <location>
        <begin position="426"/>
        <end position="454"/>
    </location>
</feature>
<sequence>MPSYSRLFAALCGLATTAVAVNPLIVDGKDFVDSVTKDRFQIIGVDYQPGGSSGFSGDSDPLSDKASCLRDAALMQRLGINTIRVYNLATNVSHDDCASIFNAAGIYMLLDVNSPLPNGSLDRTAPWTTYDLDYLQRIFSVVEAFKNYPNTLGFFAGNEVINEQSTKEVPAYIRAVQRDLKDYIAKNVQRPIPVGYSAADVRDILVDTANYMSCEISNATSSRSDFFGLNSYSWCGDSSYTKSGYDVLTADFANASLPAFFSEYGCNLVEPRVFTEVQALYGEDMTQAFSGGLVYEWTQEANNYGLVQINDNNTVTLLIDYDNLQKQFDKIDVKRIESSNTTQTSVKPVPCSADLITGNFLNTFDLPARPQGVDDLIQNGVKGATVGKLVSVSSQEIPNTVYDYTGKVISGIRLNALQNNEVNTPGSNTSGSSSDGNGTSSATGTAASATHTGAASRQHSSGVLSTFGAVVALAVSLAW</sequence>
<evidence type="ECO:0000256" key="5">
    <source>
        <dbReference type="ARBA" id="ARBA00022729"/>
    </source>
</evidence>
<keyword evidence="4 10" id="KW-0808">Transferase</keyword>
<dbReference type="Pfam" id="PF03198">
    <property type="entry name" value="Glyco_hydro_72"/>
    <property type="match status" value="1"/>
</dbReference>
<dbReference type="InterPro" id="IPR004886">
    <property type="entry name" value="Glucanosyltransferase"/>
</dbReference>
<dbReference type="GeneID" id="25320000"/>
<organism evidence="12 13">
    <name type="scientific">Rasamsonia emersonii (strain ATCC 16479 / CBS 393.64 / IMI 116815)</name>
    <dbReference type="NCBI Taxonomy" id="1408163"/>
    <lineage>
        <taxon>Eukaryota</taxon>
        <taxon>Fungi</taxon>
        <taxon>Dikarya</taxon>
        <taxon>Ascomycota</taxon>
        <taxon>Pezizomycotina</taxon>
        <taxon>Eurotiomycetes</taxon>
        <taxon>Eurotiomycetidae</taxon>
        <taxon>Eurotiales</taxon>
        <taxon>Trichocomaceae</taxon>
        <taxon>Rasamsonia</taxon>
    </lineage>
</organism>
<evidence type="ECO:0000256" key="6">
    <source>
        <dbReference type="ARBA" id="ARBA00023136"/>
    </source>
</evidence>
<evidence type="ECO:0000256" key="10">
    <source>
        <dbReference type="RuleBase" id="RU361209"/>
    </source>
</evidence>
<evidence type="ECO:0000256" key="2">
    <source>
        <dbReference type="ARBA" id="ARBA00007528"/>
    </source>
</evidence>
<evidence type="ECO:0000256" key="1">
    <source>
        <dbReference type="ARBA" id="ARBA00004609"/>
    </source>
</evidence>
<comment type="caution">
    <text evidence="12">The sequence shown here is derived from an EMBL/GenBank/DDBJ whole genome shotgun (WGS) entry which is preliminary data.</text>
</comment>
<evidence type="ECO:0000256" key="9">
    <source>
        <dbReference type="ARBA" id="ARBA00025026"/>
    </source>
</evidence>
<comment type="function">
    <text evidence="9">Splits internally a 1,3-beta-glucan molecule and transfers the newly generated reducing end (the donor) to the non-reducing end of another 1,3-beta-glucan molecule (the acceptor) forming a 1,3-beta linkage, resulting in the elongation of 1,3-beta-glucan chains in the cell wall. Involved in cell wall morphogenesis.</text>
</comment>
<protein>
    <recommendedName>
        <fullName evidence="10">1,3-beta-glucanosyltransferase</fullName>
        <ecNumber evidence="10">2.4.1.-</ecNumber>
    </recommendedName>
</protein>
<keyword evidence="13" id="KW-1185">Reference proteome</keyword>
<dbReference type="Proteomes" id="UP000053958">
    <property type="component" value="Unassembled WGS sequence"/>
</dbReference>
<keyword evidence="5 10" id="KW-0732">Signal</keyword>
<reference evidence="12 13" key="1">
    <citation type="submission" date="2015-04" db="EMBL/GenBank/DDBJ databases">
        <authorList>
            <person name="Heijne W.H."/>
            <person name="Fedorova N.D."/>
            <person name="Nierman W.C."/>
            <person name="Vollebregt A.W."/>
            <person name="Zhao Z."/>
            <person name="Wu L."/>
            <person name="Kumar M."/>
            <person name="Stam H."/>
            <person name="van den Berg M.A."/>
            <person name="Pel H.J."/>
        </authorList>
    </citation>
    <scope>NUCLEOTIDE SEQUENCE [LARGE SCALE GENOMIC DNA]</scope>
    <source>
        <strain evidence="12 13">CBS 393.64</strain>
    </source>
</reference>
<dbReference type="InterPro" id="IPR017853">
    <property type="entry name" value="GH"/>
</dbReference>
<evidence type="ECO:0000313" key="13">
    <source>
        <dbReference type="Proteomes" id="UP000053958"/>
    </source>
</evidence>
<comment type="similarity">
    <text evidence="2 10">Belongs to the glycosyl hydrolase 72 family.</text>
</comment>
<dbReference type="GO" id="GO:0009277">
    <property type="term" value="C:fungal-type cell wall"/>
    <property type="evidence" value="ECO:0007669"/>
    <property type="project" value="EnsemblFungi"/>
</dbReference>
<dbReference type="RefSeq" id="XP_013324925.1">
    <property type="nucleotide sequence ID" value="XM_013469471.1"/>
</dbReference>
<dbReference type="GO" id="GO:0042124">
    <property type="term" value="F:1,3-beta-glucanosyltransferase activity"/>
    <property type="evidence" value="ECO:0007669"/>
    <property type="project" value="TreeGrafter"/>
</dbReference>
<evidence type="ECO:0000256" key="8">
    <source>
        <dbReference type="ARBA" id="ARBA00023288"/>
    </source>
</evidence>
<keyword evidence="7" id="KW-0325">Glycoprotein</keyword>
<keyword evidence="3 10" id="KW-0336">GPI-anchor</keyword>
<dbReference type="EMBL" id="LASV01000469">
    <property type="protein sequence ID" value="KKA18313.1"/>
    <property type="molecule type" value="Genomic_DNA"/>
</dbReference>
<keyword evidence="8 10" id="KW-0449">Lipoprotein</keyword>
<evidence type="ECO:0000256" key="7">
    <source>
        <dbReference type="ARBA" id="ARBA00023180"/>
    </source>
</evidence>
<feature type="signal peptide" evidence="10">
    <location>
        <begin position="1"/>
        <end position="20"/>
    </location>
</feature>
<dbReference type="GO" id="GO:0005886">
    <property type="term" value="C:plasma membrane"/>
    <property type="evidence" value="ECO:0007669"/>
    <property type="project" value="UniProtKB-SubCell"/>
</dbReference>
<dbReference type="GO" id="GO:0098552">
    <property type="term" value="C:side of membrane"/>
    <property type="evidence" value="ECO:0007669"/>
    <property type="project" value="UniProtKB-KW"/>
</dbReference>
<evidence type="ECO:0000256" key="3">
    <source>
        <dbReference type="ARBA" id="ARBA00022622"/>
    </source>
</evidence>
<comment type="subcellular location">
    <subcellularLocation>
        <location evidence="1 10">Cell membrane</location>
        <topology evidence="1 10">Lipid-anchor</topology>
        <topology evidence="1 10">GPI-anchor</topology>
    </subcellularLocation>
</comment>
<gene>
    <name evidence="12" type="ORF">T310_7734</name>
</gene>
<feature type="chain" id="PRO_5005117166" description="1,3-beta-glucanosyltransferase" evidence="10">
    <location>
        <begin position="21"/>
        <end position="479"/>
    </location>
</feature>
<dbReference type="EC" id="2.4.1.-" evidence="10"/>
<evidence type="ECO:0000313" key="12">
    <source>
        <dbReference type="EMBL" id="KKA18313.1"/>
    </source>
</evidence>
<evidence type="ECO:0000256" key="11">
    <source>
        <dbReference type="SAM" id="MobiDB-lite"/>
    </source>
</evidence>
<dbReference type="GO" id="GO:0031505">
    <property type="term" value="P:fungal-type cell wall organization"/>
    <property type="evidence" value="ECO:0007669"/>
    <property type="project" value="TreeGrafter"/>
</dbReference>
<dbReference type="GO" id="GO:0071970">
    <property type="term" value="P:fungal-type cell wall (1-&gt;3)-beta-D-glucan biosynthetic process"/>
    <property type="evidence" value="ECO:0007669"/>
    <property type="project" value="TreeGrafter"/>
</dbReference>
<dbReference type="SUPFAM" id="SSF51445">
    <property type="entry name" value="(Trans)glycosidases"/>
    <property type="match status" value="1"/>
</dbReference>
<evidence type="ECO:0000256" key="4">
    <source>
        <dbReference type="ARBA" id="ARBA00022679"/>
    </source>
</evidence>
<keyword evidence="6 10" id="KW-0472">Membrane</keyword>
<dbReference type="FunFam" id="3.20.20.80:FF:000032">
    <property type="entry name" value="1,3-beta-glucanosyltransferase"/>
    <property type="match status" value="1"/>
</dbReference>
<accession>A0A0F4YL45</accession>
<dbReference type="PANTHER" id="PTHR31468:SF4">
    <property type="entry name" value="1,3-BETA-GLUCANOSYLTRANSFERASE GAS3-RELATED"/>
    <property type="match status" value="1"/>
</dbReference>
<proteinExistence type="inferred from homology"/>
<dbReference type="AlphaFoldDB" id="A0A0F4YL45"/>
<feature type="region of interest" description="Disordered" evidence="11">
    <location>
        <begin position="420"/>
        <end position="454"/>
    </location>
</feature>
<name>A0A0F4YL45_RASE3</name>
<dbReference type="OrthoDB" id="421038at2759"/>